<dbReference type="Proteomes" id="UP001217089">
    <property type="component" value="Unassembled WGS sequence"/>
</dbReference>
<reference evidence="1 2" key="1">
    <citation type="submission" date="2022-12" db="EMBL/GenBank/DDBJ databases">
        <title>Chromosome-level genome of Tegillarca granosa.</title>
        <authorList>
            <person name="Kim J."/>
        </authorList>
    </citation>
    <scope>NUCLEOTIDE SEQUENCE [LARGE SCALE GENOMIC DNA]</scope>
    <source>
        <strain evidence="1">Teg-2019</strain>
        <tissue evidence="1">Adductor muscle</tissue>
    </source>
</reference>
<dbReference type="EMBL" id="JARBDR010000918">
    <property type="protein sequence ID" value="KAJ8301713.1"/>
    <property type="molecule type" value="Genomic_DNA"/>
</dbReference>
<evidence type="ECO:0000313" key="1">
    <source>
        <dbReference type="EMBL" id="KAJ8301713.1"/>
    </source>
</evidence>
<proteinExistence type="predicted"/>
<sequence length="87" mass="10263">MEMERNCSIINFNTVVQFNNRSDTLWFVQEMANKNTSRKTKADILLTKMKEDHQKTSPPNELDTFLARYFLNAKKGNDTEYEPDILE</sequence>
<evidence type="ECO:0000313" key="2">
    <source>
        <dbReference type="Proteomes" id="UP001217089"/>
    </source>
</evidence>
<accession>A0ABQ9E8P8</accession>
<keyword evidence="2" id="KW-1185">Reference proteome</keyword>
<name>A0ABQ9E8P8_TEGGR</name>
<comment type="caution">
    <text evidence="1">The sequence shown here is derived from an EMBL/GenBank/DDBJ whole genome shotgun (WGS) entry which is preliminary data.</text>
</comment>
<protein>
    <submittedName>
        <fullName evidence="1">Uncharacterized protein</fullName>
    </submittedName>
</protein>
<organism evidence="1 2">
    <name type="scientific">Tegillarca granosa</name>
    <name type="common">Malaysian cockle</name>
    <name type="synonym">Anadara granosa</name>
    <dbReference type="NCBI Taxonomy" id="220873"/>
    <lineage>
        <taxon>Eukaryota</taxon>
        <taxon>Metazoa</taxon>
        <taxon>Spiralia</taxon>
        <taxon>Lophotrochozoa</taxon>
        <taxon>Mollusca</taxon>
        <taxon>Bivalvia</taxon>
        <taxon>Autobranchia</taxon>
        <taxon>Pteriomorphia</taxon>
        <taxon>Arcoida</taxon>
        <taxon>Arcoidea</taxon>
        <taxon>Arcidae</taxon>
        <taxon>Tegillarca</taxon>
    </lineage>
</organism>
<gene>
    <name evidence="1" type="ORF">KUTeg_020700</name>
</gene>